<feature type="compositionally biased region" description="Polar residues" evidence="1">
    <location>
        <begin position="92"/>
        <end position="101"/>
    </location>
</feature>
<dbReference type="EMBL" id="BAAASJ010000021">
    <property type="protein sequence ID" value="GAA2628870.1"/>
    <property type="molecule type" value="Genomic_DNA"/>
</dbReference>
<evidence type="ECO:0000313" key="2">
    <source>
        <dbReference type="EMBL" id="GAA2628870.1"/>
    </source>
</evidence>
<feature type="region of interest" description="Disordered" evidence="1">
    <location>
        <begin position="1"/>
        <end position="101"/>
    </location>
</feature>
<evidence type="ECO:0000256" key="1">
    <source>
        <dbReference type="SAM" id="MobiDB-lite"/>
    </source>
</evidence>
<reference evidence="3" key="1">
    <citation type="journal article" date="2019" name="Int. J. Syst. Evol. Microbiol.">
        <title>The Global Catalogue of Microorganisms (GCM) 10K type strain sequencing project: providing services to taxonomists for standard genome sequencing and annotation.</title>
        <authorList>
            <consortium name="The Broad Institute Genomics Platform"/>
            <consortium name="The Broad Institute Genome Sequencing Center for Infectious Disease"/>
            <person name="Wu L."/>
            <person name="Ma J."/>
        </authorList>
    </citation>
    <scope>NUCLEOTIDE SEQUENCE [LARGE SCALE GENOMIC DNA]</scope>
    <source>
        <strain evidence="3">JCM 4524</strain>
    </source>
</reference>
<gene>
    <name evidence="2" type="ORF">GCM10010307_19170</name>
</gene>
<organism evidence="2 3">
    <name type="scientific">Streptomyces vastus</name>
    <dbReference type="NCBI Taxonomy" id="285451"/>
    <lineage>
        <taxon>Bacteria</taxon>
        <taxon>Bacillati</taxon>
        <taxon>Actinomycetota</taxon>
        <taxon>Actinomycetes</taxon>
        <taxon>Kitasatosporales</taxon>
        <taxon>Streptomycetaceae</taxon>
        <taxon>Streptomyces</taxon>
    </lineage>
</organism>
<accession>A0ABP6CXX9</accession>
<name>A0ABP6CXX9_9ACTN</name>
<evidence type="ECO:0000313" key="3">
    <source>
        <dbReference type="Proteomes" id="UP001500151"/>
    </source>
</evidence>
<keyword evidence="3" id="KW-1185">Reference proteome</keyword>
<protein>
    <submittedName>
        <fullName evidence="2">Uncharacterized protein</fullName>
    </submittedName>
</protein>
<feature type="compositionally biased region" description="Basic residues" evidence="1">
    <location>
        <begin position="21"/>
        <end position="30"/>
    </location>
</feature>
<sequence length="101" mass="11267">MTEGRRVPAPPGNRAPTARPGGKRPARRAPTHPTHSSQERRRQQEPNTIGTPDRPHRPDGARLGAGFHRHAHTTPVRRRPWPSHPPKRSRTPGITQEAQAD</sequence>
<proteinExistence type="predicted"/>
<comment type="caution">
    <text evidence="2">The sequence shown here is derived from an EMBL/GenBank/DDBJ whole genome shotgun (WGS) entry which is preliminary data.</text>
</comment>
<dbReference type="Proteomes" id="UP001500151">
    <property type="component" value="Unassembled WGS sequence"/>
</dbReference>
<feature type="compositionally biased region" description="Basic residues" evidence="1">
    <location>
        <begin position="67"/>
        <end position="90"/>
    </location>
</feature>